<dbReference type="AlphaFoldDB" id="M4BUP4"/>
<dbReference type="EnsemblProtists" id="HpaT810232">
    <property type="protein sequence ID" value="HpaP810232"/>
    <property type="gene ID" value="HpaG810232"/>
</dbReference>
<evidence type="ECO:0000313" key="2">
    <source>
        <dbReference type="Proteomes" id="UP000011713"/>
    </source>
</evidence>
<accession>M4BUP4</accession>
<dbReference type="VEuPathDB" id="FungiDB:HpaG810232"/>
<dbReference type="Proteomes" id="UP000011713">
    <property type="component" value="Unassembled WGS sequence"/>
</dbReference>
<reference evidence="2" key="1">
    <citation type="journal article" date="2010" name="Science">
        <title>Signatures of adaptation to obligate biotrophy in the Hyaloperonospora arabidopsidis genome.</title>
        <authorList>
            <person name="Baxter L."/>
            <person name="Tripathy S."/>
            <person name="Ishaque N."/>
            <person name="Boot N."/>
            <person name="Cabral A."/>
            <person name="Kemen E."/>
            <person name="Thines M."/>
            <person name="Ah-Fong A."/>
            <person name="Anderson R."/>
            <person name="Badejoko W."/>
            <person name="Bittner-Eddy P."/>
            <person name="Boore J.L."/>
            <person name="Chibucos M.C."/>
            <person name="Coates M."/>
            <person name="Dehal P."/>
            <person name="Delehaunty K."/>
            <person name="Dong S."/>
            <person name="Downton P."/>
            <person name="Dumas B."/>
            <person name="Fabro G."/>
            <person name="Fronick C."/>
            <person name="Fuerstenberg S.I."/>
            <person name="Fulton L."/>
            <person name="Gaulin E."/>
            <person name="Govers F."/>
            <person name="Hughes L."/>
            <person name="Humphray S."/>
            <person name="Jiang R.H."/>
            <person name="Judelson H."/>
            <person name="Kamoun S."/>
            <person name="Kyung K."/>
            <person name="Meijer H."/>
            <person name="Minx P."/>
            <person name="Morris P."/>
            <person name="Nelson J."/>
            <person name="Phuntumart V."/>
            <person name="Qutob D."/>
            <person name="Rehmany A."/>
            <person name="Rougon-Cardoso A."/>
            <person name="Ryden P."/>
            <person name="Torto-Alalibo T."/>
            <person name="Studholme D."/>
            <person name="Wang Y."/>
            <person name="Win J."/>
            <person name="Wood J."/>
            <person name="Clifton S.W."/>
            <person name="Rogers J."/>
            <person name="Van den Ackerveken G."/>
            <person name="Jones J.D."/>
            <person name="McDowell J.M."/>
            <person name="Beynon J."/>
            <person name="Tyler B.M."/>
        </authorList>
    </citation>
    <scope>NUCLEOTIDE SEQUENCE [LARGE SCALE GENOMIC DNA]</scope>
    <source>
        <strain evidence="2">Emoy2</strain>
    </source>
</reference>
<dbReference type="InParanoid" id="M4BUP4"/>
<proteinExistence type="predicted"/>
<evidence type="ECO:0000313" key="1">
    <source>
        <dbReference type="EnsemblProtists" id="HpaP810232"/>
    </source>
</evidence>
<keyword evidence="2" id="KW-1185">Reference proteome</keyword>
<protein>
    <submittedName>
        <fullName evidence="1">Uncharacterized protein</fullName>
    </submittedName>
</protein>
<sequence>MDRRNIWVFGMRLPGTPNLAWDAVQASLVAPKDISGLRAAIFPAANELWRFVVTSTLHGIWIERLRRMEFPSLPPEAHTRVPELSSDVRSQALGIRPTNPELMTRPIICPTCGQLLLTRYSKTLFLLFATGWSKTFNQGRLSNFFRWAIARKSRARWLWVCHC</sequence>
<organism evidence="1 2">
    <name type="scientific">Hyaloperonospora arabidopsidis (strain Emoy2)</name>
    <name type="common">Downy mildew agent</name>
    <name type="synonym">Peronospora arabidopsidis</name>
    <dbReference type="NCBI Taxonomy" id="559515"/>
    <lineage>
        <taxon>Eukaryota</taxon>
        <taxon>Sar</taxon>
        <taxon>Stramenopiles</taxon>
        <taxon>Oomycota</taxon>
        <taxon>Peronosporomycetes</taxon>
        <taxon>Peronosporales</taxon>
        <taxon>Peronosporaceae</taxon>
        <taxon>Hyaloperonospora</taxon>
    </lineage>
</organism>
<dbReference type="EMBL" id="JH597949">
    <property type="status" value="NOT_ANNOTATED_CDS"/>
    <property type="molecule type" value="Genomic_DNA"/>
</dbReference>
<name>M4BUP4_HYAAE</name>
<dbReference type="HOGENOM" id="CLU_1630196_0_0_1"/>
<reference evidence="1" key="2">
    <citation type="submission" date="2015-06" db="UniProtKB">
        <authorList>
            <consortium name="EnsemblProtists"/>
        </authorList>
    </citation>
    <scope>IDENTIFICATION</scope>
    <source>
        <strain evidence="1">Emoy2</strain>
    </source>
</reference>